<reference evidence="17 18" key="1">
    <citation type="submission" date="2013-09" db="EMBL/GenBank/DDBJ databases">
        <title>Whole genome shotgun sequence of Novosphingobium tardaugens NBRC 16725.</title>
        <authorList>
            <person name="Isaki S."/>
            <person name="Hosoyama A."/>
            <person name="Tsuchikane K."/>
            <person name="Katsumata H."/>
            <person name="Ando Y."/>
            <person name="Yamazaki S."/>
            <person name="Fujita N."/>
        </authorList>
    </citation>
    <scope>NUCLEOTIDE SEQUENCE [LARGE SCALE GENOMIC DNA]</scope>
    <source>
        <strain evidence="17 18">NBRC 16725</strain>
    </source>
</reference>
<feature type="transmembrane region" description="Helical" evidence="15">
    <location>
        <begin position="343"/>
        <end position="361"/>
    </location>
</feature>
<dbReference type="InterPro" id="IPR059000">
    <property type="entry name" value="ATPase_P-type_domA"/>
</dbReference>
<dbReference type="Gene3D" id="2.70.150.10">
    <property type="entry name" value="Calcium-transporting ATPase, cytoplasmic transduction domain A"/>
    <property type="match status" value="1"/>
</dbReference>
<evidence type="ECO:0000256" key="6">
    <source>
        <dbReference type="ARBA" id="ARBA00022692"/>
    </source>
</evidence>
<dbReference type="PROSITE" id="PS01047">
    <property type="entry name" value="HMA_1"/>
    <property type="match status" value="1"/>
</dbReference>
<feature type="transmembrane region" description="Helical" evidence="15">
    <location>
        <begin position="681"/>
        <end position="699"/>
    </location>
</feature>
<dbReference type="PRINTS" id="PR00119">
    <property type="entry name" value="CATATPASE"/>
</dbReference>
<dbReference type="EMBL" id="BASZ01000006">
    <property type="protein sequence ID" value="GAD49834.1"/>
    <property type="molecule type" value="Genomic_DNA"/>
</dbReference>
<dbReference type="GO" id="GO:0043682">
    <property type="term" value="F:P-type divalent copper transporter activity"/>
    <property type="evidence" value="ECO:0007669"/>
    <property type="project" value="TreeGrafter"/>
</dbReference>
<dbReference type="InterPro" id="IPR023298">
    <property type="entry name" value="ATPase_P-typ_TM_dom_sf"/>
</dbReference>
<feature type="transmembrane region" description="Helical" evidence="15">
    <location>
        <begin position="187"/>
        <end position="205"/>
    </location>
</feature>
<evidence type="ECO:0000256" key="12">
    <source>
        <dbReference type="ARBA" id="ARBA00022989"/>
    </source>
</evidence>
<feature type="transmembrane region" description="Helical" evidence="15">
    <location>
        <begin position="163"/>
        <end position="181"/>
    </location>
</feature>
<keyword evidence="4 15" id="KW-1003">Cell membrane</keyword>
<dbReference type="SUPFAM" id="SSF81665">
    <property type="entry name" value="Calcium ATPase, transmembrane domain M"/>
    <property type="match status" value="1"/>
</dbReference>
<accession>U2ZWV5</accession>
<dbReference type="GO" id="GO:0016887">
    <property type="term" value="F:ATP hydrolysis activity"/>
    <property type="evidence" value="ECO:0007669"/>
    <property type="project" value="InterPro"/>
</dbReference>
<evidence type="ECO:0000256" key="10">
    <source>
        <dbReference type="ARBA" id="ARBA00022842"/>
    </source>
</evidence>
<dbReference type="SUPFAM" id="SSF55008">
    <property type="entry name" value="HMA, heavy metal-associated domain"/>
    <property type="match status" value="1"/>
</dbReference>
<evidence type="ECO:0000256" key="14">
    <source>
        <dbReference type="ARBA" id="ARBA00023136"/>
    </source>
</evidence>
<evidence type="ECO:0000256" key="5">
    <source>
        <dbReference type="ARBA" id="ARBA00022553"/>
    </source>
</evidence>
<comment type="subcellular location">
    <subcellularLocation>
        <location evidence="1">Cell membrane</location>
        <topology evidence="1">Multi-pass membrane protein</topology>
    </subcellularLocation>
</comment>
<keyword evidence="18" id="KW-1185">Reference proteome</keyword>
<dbReference type="OrthoDB" id="9813266at2"/>
<dbReference type="NCBIfam" id="TIGR01512">
    <property type="entry name" value="ATPase-IB2_Cd"/>
    <property type="match status" value="1"/>
</dbReference>
<dbReference type="InterPro" id="IPR027256">
    <property type="entry name" value="P-typ_ATPase_IB"/>
</dbReference>
<dbReference type="Pfam" id="PF00122">
    <property type="entry name" value="E1-E2_ATPase"/>
    <property type="match status" value="1"/>
</dbReference>
<keyword evidence="8 15" id="KW-0547">Nucleotide-binding</keyword>
<keyword evidence="9 15" id="KW-0067">ATP-binding</keyword>
<comment type="similarity">
    <text evidence="2 15">Belongs to the cation transport ATPase (P-type) (TC 3.A.3) family. Type IB subfamily.</text>
</comment>
<dbReference type="Proteomes" id="UP000016568">
    <property type="component" value="Unassembled WGS sequence"/>
</dbReference>
<dbReference type="Gene3D" id="3.40.50.1000">
    <property type="entry name" value="HAD superfamily/HAD-like"/>
    <property type="match status" value="1"/>
</dbReference>
<dbReference type="InterPro" id="IPR001757">
    <property type="entry name" value="P_typ_ATPase"/>
</dbReference>
<dbReference type="InterPro" id="IPR017969">
    <property type="entry name" value="Heavy-metal-associated_CS"/>
</dbReference>
<dbReference type="PANTHER" id="PTHR43520:SF5">
    <property type="entry name" value="CATION-TRANSPORTING P-TYPE ATPASE-RELATED"/>
    <property type="match status" value="1"/>
</dbReference>
<dbReference type="GO" id="GO:0005524">
    <property type="term" value="F:ATP binding"/>
    <property type="evidence" value="ECO:0007669"/>
    <property type="project" value="UniProtKB-UniRule"/>
</dbReference>
<dbReference type="SUPFAM" id="SSF81653">
    <property type="entry name" value="Calcium ATPase, transduction domain A"/>
    <property type="match status" value="1"/>
</dbReference>
<name>U2ZWV5_9SPHN</name>
<dbReference type="GO" id="GO:0005507">
    <property type="term" value="F:copper ion binding"/>
    <property type="evidence" value="ECO:0007669"/>
    <property type="project" value="TreeGrafter"/>
</dbReference>
<dbReference type="PRINTS" id="PR00943">
    <property type="entry name" value="CUATPASE"/>
</dbReference>
<dbReference type="InterPro" id="IPR023299">
    <property type="entry name" value="ATPase_P-typ_cyto_dom_N"/>
</dbReference>
<evidence type="ECO:0000313" key="17">
    <source>
        <dbReference type="EMBL" id="GAD49834.1"/>
    </source>
</evidence>
<dbReference type="RefSeq" id="WP_021690739.1">
    <property type="nucleotide sequence ID" value="NZ_BASZ01000006.1"/>
</dbReference>
<keyword evidence="5" id="KW-0597">Phosphoprotein</keyword>
<dbReference type="InterPro" id="IPR023214">
    <property type="entry name" value="HAD_sf"/>
</dbReference>
<dbReference type="InterPro" id="IPR036163">
    <property type="entry name" value="HMA_dom_sf"/>
</dbReference>
<evidence type="ECO:0000256" key="4">
    <source>
        <dbReference type="ARBA" id="ARBA00022475"/>
    </source>
</evidence>
<gene>
    <name evidence="17" type="ORF">NT2_06_02740</name>
</gene>
<keyword evidence="11" id="KW-1278">Translocase</keyword>
<evidence type="ECO:0000256" key="8">
    <source>
        <dbReference type="ARBA" id="ARBA00022741"/>
    </source>
</evidence>
<evidence type="ECO:0000256" key="11">
    <source>
        <dbReference type="ARBA" id="ARBA00022967"/>
    </source>
</evidence>
<evidence type="ECO:0000259" key="16">
    <source>
        <dbReference type="PROSITE" id="PS50846"/>
    </source>
</evidence>
<dbReference type="GO" id="GO:0005886">
    <property type="term" value="C:plasma membrane"/>
    <property type="evidence" value="ECO:0007669"/>
    <property type="project" value="UniProtKB-SubCell"/>
</dbReference>
<protein>
    <submittedName>
        <fullName evidence="17">Putative cation transport ATPase</fullName>
    </submittedName>
</protein>
<dbReference type="SUPFAM" id="SSF56784">
    <property type="entry name" value="HAD-like"/>
    <property type="match status" value="1"/>
</dbReference>
<proteinExistence type="inferred from homology"/>
<dbReference type="Pfam" id="PF00403">
    <property type="entry name" value="HMA"/>
    <property type="match status" value="1"/>
</dbReference>
<dbReference type="AlphaFoldDB" id="U2ZWV5"/>
<dbReference type="GO" id="GO:0055070">
    <property type="term" value="P:copper ion homeostasis"/>
    <property type="evidence" value="ECO:0007669"/>
    <property type="project" value="TreeGrafter"/>
</dbReference>
<dbReference type="InterPro" id="IPR018303">
    <property type="entry name" value="ATPase_P-typ_P_site"/>
</dbReference>
<dbReference type="InterPro" id="IPR008250">
    <property type="entry name" value="ATPase_P-typ_transduc_dom_A_sf"/>
</dbReference>
<dbReference type="NCBIfam" id="TIGR01494">
    <property type="entry name" value="ATPase_P-type"/>
    <property type="match status" value="2"/>
</dbReference>
<evidence type="ECO:0000256" key="3">
    <source>
        <dbReference type="ARBA" id="ARBA00022448"/>
    </source>
</evidence>
<keyword evidence="3" id="KW-0813">Transport</keyword>
<dbReference type="CDD" id="cd00371">
    <property type="entry name" value="HMA"/>
    <property type="match status" value="1"/>
</dbReference>
<feature type="transmembrane region" description="Helical" evidence="15">
    <location>
        <begin position="659"/>
        <end position="675"/>
    </location>
</feature>
<keyword evidence="12 15" id="KW-1133">Transmembrane helix</keyword>
<evidence type="ECO:0000256" key="9">
    <source>
        <dbReference type="ARBA" id="ARBA00022840"/>
    </source>
</evidence>
<dbReference type="PANTHER" id="PTHR43520">
    <property type="entry name" value="ATP7, ISOFORM B"/>
    <property type="match status" value="1"/>
</dbReference>
<keyword evidence="14 15" id="KW-0472">Membrane</keyword>
<organism evidence="17 18">
    <name type="scientific">Caenibius tardaugens NBRC 16725</name>
    <dbReference type="NCBI Taxonomy" id="1219035"/>
    <lineage>
        <taxon>Bacteria</taxon>
        <taxon>Pseudomonadati</taxon>
        <taxon>Pseudomonadota</taxon>
        <taxon>Alphaproteobacteria</taxon>
        <taxon>Sphingomonadales</taxon>
        <taxon>Erythrobacteraceae</taxon>
        <taxon>Caenibius</taxon>
    </lineage>
</organism>
<dbReference type="Pfam" id="PF00702">
    <property type="entry name" value="Hydrolase"/>
    <property type="match status" value="1"/>
</dbReference>
<comment type="caution">
    <text evidence="17">The sequence shown here is derived from an EMBL/GenBank/DDBJ whole genome shotgun (WGS) entry which is preliminary data.</text>
</comment>
<keyword evidence="6 15" id="KW-0812">Transmembrane</keyword>
<keyword evidence="7 15" id="KW-0479">Metal-binding</keyword>
<evidence type="ECO:0000313" key="18">
    <source>
        <dbReference type="Proteomes" id="UP000016568"/>
    </source>
</evidence>
<keyword evidence="10" id="KW-0460">Magnesium</keyword>
<dbReference type="PROSITE" id="PS00154">
    <property type="entry name" value="ATPASE_E1_E2"/>
    <property type="match status" value="1"/>
</dbReference>
<keyword evidence="13" id="KW-0406">Ion transport</keyword>
<evidence type="ECO:0000256" key="2">
    <source>
        <dbReference type="ARBA" id="ARBA00006024"/>
    </source>
</evidence>
<evidence type="ECO:0000256" key="1">
    <source>
        <dbReference type="ARBA" id="ARBA00004651"/>
    </source>
</evidence>
<evidence type="ECO:0000256" key="13">
    <source>
        <dbReference type="ARBA" id="ARBA00023065"/>
    </source>
</evidence>
<dbReference type="Gene3D" id="3.30.70.100">
    <property type="match status" value="1"/>
</dbReference>
<feature type="transmembrane region" description="Helical" evidence="15">
    <location>
        <begin position="367"/>
        <end position="392"/>
    </location>
</feature>
<dbReference type="NCBIfam" id="TIGR01511">
    <property type="entry name" value="ATPase-IB1_Cu"/>
    <property type="match status" value="1"/>
</dbReference>
<dbReference type="eggNOG" id="COG2217">
    <property type="taxonomic scope" value="Bacteria"/>
</dbReference>
<evidence type="ECO:0000256" key="7">
    <source>
        <dbReference type="ARBA" id="ARBA00022723"/>
    </source>
</evidence>
<feature type="transmembrane region" description="Helical" evidence="15">
    <location>
        <begin position="94"/>
        <end position="114"/>
    </location>
</feature>
<dbReference type="PROSITE" id="PS50846">
    <property type="entry name" value="HMA_2"/>
    <property type="match status" value="1"/>
</dbReference>
<feature type="domain" description="HMA" evidence="16">
    <location>
        <begin position="13"/>
        <end position="78"/>
    </location>
</feature>
<dbReference type="Gene3D" id="3.40.1110.10">
    <property type="entry name" value="Calcium-transporting ATPase, cytoplasmic domain N"/>
    <property type="match status" value="1"/>
</dbReference>
<sequence>MTALAGLNADDTCQTVLAVPGMHCAGCMSKVERGLTEVAGVTAARVNLTARYVTVVHSPALTDRDLVAALEGIGFEAEPRKEALTRNTSAVKPLIAPLGVAAFAAMNVMLFSVSVWSGADGTSRELFHWISALIAIPATAYAGQPFFRSAWGAVRKGRTNMDVPISLGVLIATALSIYETIVGGRHAWFDGALMLLMFLLAGRVLDAMMRDRARTGVDALLSHAAQGAMIVADDGSLDWRNTEDLVSGMTIRIAAGERLAADGKILMGSSRFDQSLLTGESDAVPAQPGSVVLAGTLNLDAPVDVIVTATGQGTTLAEIARLMEAATQDRSTYVRLADRMSRYYAPAVHTLAALAFTGWMLSGAGIYQSLVIAVAVLIITCPCALGLAVPVAQVVASGALMRAGVMVKDGSALERLAQVDRALLDKTGTLTLGRPAPDPAVLANLPPDAAAIALTLASHSRHPISRALATALAAAGHRAVPLVDVEERAGQGVFAQWHGRDVALRRPEHAHGIAVTLDITGQPTWLIPFADRMRPDCKASLEQLAGMGIACSILSGDNPASVADVARETGLDAVAGASPADKQATIERLQDDGHRVLMVGDGLNDGPALARADASIAPGSASDVGLQASDLVFMQDSLLALPRAVRTARSTMRVVKQNFTLAIGYNVIAVPLAMAGMVTPMIAAIAMSGSSLIVIGNSLRLSRVAK</sequence>
<evidence type="ECO:0000256" key="15">
    <source>
        <dbReference type="RuleBase" id="RU362081"/>
    </source>
</evidence>
<dbReference type="KEGG" id="ntd:EGO55_18020"/>
<dbReference type="InterPro" id="IPR006121">
    <property type="entry name" value="HMA_dom"/>
</dbReference>
<feature type="transmembrane region" description="Helical" evidence="15">
    <location>
        <begin position="126"/>
        <end position="143"/>
    </location>
</feature>
<dbReference type="InterPro" id="IPR036412">
    <property type="entry name" value="HAD-like_sf"/>
</dbReference>
<dbReference type="NCBIfam" id="TIGR01525">
    <property type="entry name" value="ATPase-IB_hvy"/>
    <property type="match status" value="1"/>
</dbReference>